<dbReference type="SUPFAM" id="SSF52166">
    <property type="entry name" value="Ribosomal protein L4"/>
    <property type="match status" value="1"/>
</dbReference>
<dbReference type="Proteomes" id="UP000054289">
    <property type="component" value="Unassembled WGS sequence"/>
</dbReference>
<dbReference type="InterPro" id="IPR023574">
    <property type="entry name" value="Ribosomal_uL4_dom_sf"/>
</dbReference>
<dbReference type="KEGG" id="pfh:PFHG_05590"/>
<dbReference type="InterPro" id="IPR045240">
    <property type="entry name" value="Ribosomal_uL4_euk/arch"/>
</dbReference>
<dbReference type="GO" id="GO:0006412">
    <property type="term" value="P:translation"/>
    <property type="evidence" value="ECO:0007669"/>
    <property type="project" value="InterPro"/>
</dbReference>
<organism evidence="4 5">
    <name type="scientific">Plasmodium falciparum (isolate HB3)</name>
    <dbReference type="NCBI Taxonomy" id="137071"/>
    <lineage>
        <taxon>Eukaryota</taxon>
        <taxon>Sar</taxon>
        <taxon>Alveolata</taxon>
        <taxon>Apicomplexa</taxon>
        <taxon>Aconoidasida</taxon>
        <taxon>Haemosporida</taxon>
        <taxon>Plasmodiidae</taxon>
        <taxon>Plasmodium</taxon>
        <taxon>Plasmodium (Laverania)</taxon>
    </lineage>
</organism>
<dbReference type="AlphaFoldDB" id="A0A0L7KMW6"/>
<dbReference type="GO" id="GO:0005840">
    <property type="term" value="C:ribosome"/>
    <property type="evidence" value="ECO:0007669"/>
    <property type="project" value="UniProtKB-KW"/>
</dbReference>
<protein>
    <submittedName>
        <fullName evidence="4">Uncharacterized protein</fullName>
    </submittedName>
</protein>
<dbReference type="InterPro" id="IPR002136">
    <property type="entry name" value="Ribosomal_uL4"/>
</dbReference>
<sequence length="134" mass="15249">MCRGGGMLNPPYIWRRWGKESLFERKEISPNDIESLPKTKEAGNFLVSLGLKDEANRLVQSKKIRAGNRKMRNRKYKIRNGPLIIYENDNGVKKAFRNIPGVDLCKVTKLNLLKLAPGGPIGRLCIWSQSLLKN</sequence>
<accession>A0A0L7KMW6</accession>
<dbReference type="EMBL" id="GG701313">
    <property type="protein sequence ID" value="KOB64294.1"/>
    <property type="molecule type" value="Genomic_DNA"/>
</dbReference>
<evidence type="ECO:0000256" key="2">
    <source>
        <dbReference type="ARBA" id="ARBA00022980"/>
    </source>
</evidence>
<dbReference type="PANTHER" id="PTHR19431">
    <property type="entry name" value="60S RIBOSOMAL PROTEIN L4"/>
    <property type="match status" value="1"/>
</dbReference>
<dbReference type="Gene3D" id="3.40.1370.10">
    <property type="match status" value="1"/>
</dbReference>
<reference evidence="5" key="2">
    <citation type="submission" date="2006-03" db="EMBL/GenBank/DDBJ databases">
        <title>The genome sequence of the Plasmodium falciparum HB3.</title>
        <authorList>
            <consortium name="The Broad Institute Genome Sequencing Platform"/>
            <person name="Birren B."/>
            <person name="Lander E."/>
            <person name="Galagan J."/>
            <person name="Nusbaum C."/>
            <person name="Devon K."/>
            <person name="Henn M."/>
            <person name="Jaffe D."/>
            <person name="Butler J."/>
            <person name="Alvarez P."/>
            <person name="Gnerre S."/>
            <person name="Grabherr M."/>
            <person name="Kleber M."/>
            <person name="Mauceli E."/>
            <person name="Brockman W."/>
            <person name="MacCallum I.A."/>
            <person name="Rounsley S."/>
            <person name="Young S."/>
            <person name="LaButti K."/>
            <person name="Pushparaj V."/>
            <person name="DeCaprio D."/>
            <person name="Crawford M."/>
            <person name="Koehrsen M."/>
            <person name="Engels R."/>
            <person name="Montgomery P."/>
            <person name="Pearson M."/>
            <person name="Howarth C."/>
            <person name="Larson L."/>
            <person name="Luoma S."/>
            <person name="White J."/>
            <person name="Kodira C."/>
            <person name="Zeng Q."/>
            <person name="Oleary S."/>
            <person name="Yandava C."/>
            <person name="Alvarado L."/>
            <person name="Wirth D."/>
            <person name="Volkman S."/>
            <person name="Hartl D."/>
        </authorList>
    </citation>
    <scope>NUCLEOTIDE SEQUENCE [LARGE SCALE GENOMIC DNA]</scope>
</reference>
<gene>
    <name evidence="4" type="ORF">PFHG_05590</name>
</gene>
<keyword evidence="3" id="KW-0687">Ribonucleoprotein</keyword>
<keyword evidence="2" id="KW-0689">Ribosomal protein</keyword>
<evidence type="ECO:0000256" key="1">
    <source>
        <dbReference type="ARBA" id="ARBA00010528"/>
    </source>
</evidence>
<dbReference type="GO" id="GO:1990904">
    <property type="term" value="C:ribonucleoprotein complex"/>
    <property type="evidence" value="ECO:0007669"/>
    <property type="project" value="UniProtKB-KW"/>
</dbReference>
<evidence type="ECO:0000313" key="4">
    <source>
        <dbReference type="EMBL" id="KOB64294.1"/>
    </source>
</evidence>
<reference evidence="4 5" key="1">
    <citation type="submission" date="2006-03" db="EMBL/GenBank/DDBJ databases">
        <title>Annotation of Plasmodium falciparum HB3.</title>
        <authorList>
            <consortium name="The Broad Institute Genome Sequencing Platform"/>
            <person name="Volkman S.K."/>
            <person name="Neafsey D.E."/>
            <person name="Dash A.P."/>
            <person name="Chitnis C.E."/>
            <person name="Hartl D.L."/>
            <person name="Young S.K."/>
            <person name="Zeng Q."/>
            <person name="Koehrsen M."/>
            <person name="Alvarado L."/>
            <person name="Berlin A."/>
            <person name="Borenstein D."/>
            <person name="Chapman S.B."/>
            <person name="Chen Z."/>
            <person name="Engels R."/>
            <person name="Freedman E."/>
            <person name="Gellesch M."/>
            <person name="Goldberg J."/>
            <person name="Griggs A."/>
            <person name="Gujja S."/>
            <person name="Heilman E.R."/>
            <person name="Heiman D.I."/>
            <person name="Howarth C."/>
            <person name="Jen D."/>
            <person name="Larson L."/>
            <person name="Mehta T."/>
            <person name="Neiman D."/>
            <person name="Park D."/>
            <person name="Pearson M."/>
            <person name="Roberts A."/>
            <person name="Saif S."/>
            <person name="Shea T."/>
            <person name="Shenoy N."/>
            <person name="Sisk P."/>
            <person name="Stolte C."/>
            <person name="Sykes S."/>
            <person name="Walk T."/>
            <person name="White J."/>
            <person name="Yandava C."/>
            <person name="Haas B."/>
            <person name="Henn M.R."/>
            <person name="Nusbaum C."/>
            <person name="Birren B."/>
        </authorList>
    </citation>
    <scope>NUCLEOTIDE SEQUENCE [LARGE SCALE GENOMIC DNA]</scope>
    <source>
        <strain evidence="4">HB3</strain>
    </source>
</reference>
<evidence type="ECO:0000256" key="3">
    <source>
        <dbReference type="ARBA" id="ARBA00023274"/>
    </source>
</evidence>
<evidence type="ECO:0000313" key="5">
    <source>
        <dbReference type="Proteomes" id="UP000054289"/>
    </source>
</evidence>
<dbReference type="GO" id="GO:0003735">
    <property type="term" value="F:structural constituent of ribosome"/>
    <property type="evidence" value="ECO:0007669"/>
    <property type="project" value="InterPro"/>
</dbReference>
<name>A0A0L7KMW6_PLAFX</name>
<proteinExistence type="inferred from homology"/>
<comment type="similarity">
    <text evidence="1">Belongs to the universal ribosomal protein uL4 family.</text>
</comment>
<dbReference type="Pfam" id="PF00573">
    <property type="entry name" value="Ribosomal_L4"/>
    <property type="match status" value="1"/>
</dbReference>